<dbReference type="InterPro" id="IPR011990">
    <property type="entry name" value="TPR-like_helical_dom_sf"/>
</dbReference>
<feature type="domain" description="DYW" evidence="4">
    <location>
        <begin position="1056"/>
        <end position="1143"/>
    </location>
</feature>
<feature type="repeat" description="PPR" evidence="3">
    <location>
        <begin position="434"/>
        <end position="468"/>
    </location>
</feature>
<dbReference type="GO" id="GO:1900865">
    <property type="term" value="P:chloroplast RNA modification"/>
    <property type="evidence" value="ECO:0000318"/>
    <property type="project" value="GO_Central"/>
</dbReference>
<dbReference type="FunFam" id="1.25.40.10:FF:000351">
    <property type="entry name" value="Pentatricopeptide repeat-containing protein"/>
    <property type="match status" value="1"/>
</dbReference>
<dbReference type="NCBIfam" id="TIGR00756">
    <property type="entry name" value="PPR"/>
    <property type="match status" value="5"/>
</dbReference>
<dbReference type="InterPro" id="IPR002885">
    <property type="entry name" value="PPR_rpt"/>
</dbReference>
<evidence type="ECO:0000313" key="7">
    <source>
        <dbReference type="Proteomes" id="UP000002051"/>
    </source>
</evidence>
<dbReference type="PANTHER" id="PTHR47926">
    <property type="entry name" value="PENTATRICOPEPTIDE REPEAT-CONTAINING PROTEIN"/>
    <property type="match status" value="1"/>
</dbReference>
<reference evidence="5 7" key="1">
    <citation type="journal article" date="2011" name="Nature">
        <title>The Medicago genome provides insight into the evolution of rhizobial symbioses.</title>
        <authorList>
            <person name="Young N.D."/>
            <person name="Debelle F."/>
            <person name="Oldroyd G.E."/>
            <person name="Geurts R."/>
            <person name="Cannon S.B."/>
            <person name="Udvardi M.K."/>
            <person name="Benedito V.A."/>
            <person name="Mayer K.F."/>
            <person name="Gouzy J."/>
            <person name="Schoof H."/>
            <person name="Van de Peer Y."/>
            <person name="Proost S."/>
            <person name="Cook D.R."/>
            <person name="Meyers B.C."/>
            <person name="Spannagl M."/>
            <person name="Cheung F."/>
            <person name="De Mita S."/>
            <person name="Krishnakumar V."/>
            <person name="Gundlach H."/>
            <person name="Zhou S."/>
            <person name="Mudge J."/>
            <person name="Bharti A.K."/>
            <person name="Murray J.D."/>
            <person name="Naoumkina M.A."/>
            <person name="Rosen B."/>
            <person name="Silverstein K.A."/>
            <person name="Tang H."/>
            <person name="Rombauts S."/>
            <person name="Zhao P.X."/>
            <person name="Zhou P."/>
            <person name="Barbe V."/>
            <person name="Bardou P."/>
            <person name="Bechner M."/>
            <person name="Bellec A."/>
            <person name="Berger A."/>
            <person name="Berges H."/>
            <person name="Bidwell S."/>
            <person name="Bisseling T."/>
            <person name="Choisne N."/>
            <person name="Couloux A."/>
            <person name="Denny R."/>
            <person name="Deshpande S."/>
            <person name="Dai X."/>
            <person name="Doyle J.J."/>
            <person name="Dudez A.M."/>
            <person name="Farmer A.D."/>
            <person name="Fouteau S."/>
            <person name="Franken C."/>
            <person name="Gibelin C."/>
            <person name="Gish J."/>
            <person name="Goldstein S."/>
            <person name="Gonzalez A.J."/>
            <person name="Green P.J."/>
            <person name="Hallab A."/>
            <person name="Hartog M."/>
            <person name="Hua A."/>
            <person name="Humphray S.J."/>
            <person name="Jeong D.H."/>
            <person name="Jing Y."/>
            <person name="Jocker A."/>
            <person name="Kenton S.M."/>
            <person name="Kim D.J."/>
            <person name="Klee K."/>
            <person name="Lai H."/>
            <person name="Lang C."/>
            <person name="Lin S."/>
            <person name="Macmil S.L."/>
            <person name="Magdelenat G."/>
            <person name="Matthews L."/>
            <person name="McCorrison J."/>
            <person name="Monaghan E.L."/>
            <person name="Mun J.H."/>
            <person name="Najar F.Z."/>
            <person name="Nicholson C."/>
            <person name="Noirot C."/>
            <person name="O'Bleness M."/>
            <person name="Paule C.R."/>
            <person name="Poulain J."/>
            <person name="Prion F."/>
            <person name="Qin B."/>
            <person name="Qu C."/>
            <person name="Retzel E.F."/>
            <person name="Riddle C."/>
            <person name="Sallet E."/>
            <person name="Samain S."/>
            <person name="Samson N."/>
            <person name="Sanders I."/>
            <person name="Saurat O."/>
            <person name="Scarpelli C."/>
            <person name="Schiex T."/>
            <person name="Segurens B."/>
            <person name="Severin A.J."/>
            <person name="Sherrier D.J."/>
            <person name="Shi R."/>
            <person name="Sims S."/>
            <person name="Singer S.R."/>
            <person name="Sinharoy S."/>
            <person name="Sterck L."/>
            <person name="Viollet A."/>
            <person name="Wang B.B."/>
            <person name="Wang K."/>
            <person name="Wang M."/>
            <person name="Wang X."/>
            <person name="Warfsmann J."/>
            <person name="Weissenbach J."/>
            <person name="White D.D."/>
            <person name="White J.D."/>
            <person name="Wiley G.B."/>
            <person name="Wincker P."/>
            <person name="Xing Y."/>
            <person name="Yang L."/>
            <person name="Yao Z."/>
            <person name="Ying F."/>
            <person name="Zhai J."/>
            <person name="Zhou L."/>
            <person name="Zuber A."/>
            <person name="Denarie J."/>
            <person name="Dixon R.A."/>
            <person name="May G.D."/>
            <person name="Schwartz D.C."/>
            <person name="Rogers J."/>
            <person name="Quetier F."/>
            <person name="Town C.D."/>
            <person name="Roe B.A."/>
        </authorList>
    </citation>
    <scope>NUCLEOTIDE SEQUENCE [LARGE SCALE GENOMIC DNA]</scope>
    <source>
        <strain evidence="5">A17</strain>
        <strain evidence="6 7">cv. Jemalong A17</strain>
    </source>
</reference>
<feature type="repeat" description="PPR" evidence="3">
    <location>
        <begin position="974"/>
        <end position="1008"/>
    </location>
</feature>
<feature type="repeat" description="PPR" evidence="3">
    <location>
        <begin position="837"/>
        <end position="871"/>
    </location>
</feature>
<dbReference type="EnsemblPlants" id="AES90205">
    <property type="protein sequence ID" value="AES90205"/>
    <property type="gene ID" value="MTR_4g086490"/>
</dbReference>
<dbReference type="PaxDb" id="3880-AES90205"/>
<evidence type="ECO:0000313" key="6">
    <source>
        <dbReference type="EnsemblPlants" id="AES90205"/>
    </source>
</evidence>
<evidence type="ECO:0000256" key="3">
    <source>
        <dbReference type="PROSITE-ProRule" id="PRU00708"/>
    </source>
</evidence>
<protein>
    <submittedName>
        <fullName evidence="5">PPR containing plant protein</fullName>
    </submittedName>
</protein>
<dbReference type="HOGENOM" id="CLU_002706_15_0_1"/>
<dbReference type="AlphaFoldDB" id="G7JMF1"/>
<name>G7JMF1_MEDTR</name>
<dbReference type="OMA" id="TRSECNI"/>
<dbReference type="Gene3D" id="1.25.40.10">
    <property type="entry name" value="Tetratricopeptide repeat domain"/>
    <property type="match status" value="6"/>
</dbReference>
<comment type="similarity">
    <text evidence="1">Belongs to the PPR family. PCMP-H subfamily.</text>
</comment>
<dbReference type="Pfam" id="PF20431">
    <property type="entry name" value="E_motif"/>
    <property type="match status" value="1"/>
</dbReference>
<gene>
    <name evidence="5" type="ordered locus">MTR_4g086490</name>
</gene>
<dbReference type="Pfam" id="PF02620">
    <property type="entry name" value="YceD"/>
    <property type="match status" value="1"/>
</dbReference>
<dbReference type="PANTHER" id="PTHR47926:SF362">
    <property type="entry name" value="DYW DOMAIN-CONTAINING PROTEIN"/>
    <property type="match status" value="1"/>
</dbReference>
<dbReference type="FunFam" id="1.25.40.10:FF:000436">
    <property type="entry name" value="Pentatricopeptide repeat-containing protein At5g39350 family"/>
    <property type="match status" value="1"/>
</dbReference>
<dbReference type="FunFam" id="1.25.40.10:FF:000090">
    <property type="entry name" value="Pentatricopeptide repeat-containing protein, chloroplastic"/>
    <property type="match status" value="1"/>
</dbReference>
<reference evidence="5 7" key="2">
    <citation type="journal article" date="2014" name="BMC Genomics">
        <title>An improved genome release (version Mt4.0) for the model legume Medicago truncatula.</title>
        <authorList>
            <person name="Tang H."/>
            <person name="Krishnakumar V."/>
            <person name="Bidwell S."/>
            <person name="Rosen B."/>
            <person name="Chan A."/>
            <person name="Zhou S."/>
            <person name="Gentzbittel L."/>
            <person name="Childs K.L."/>
            <person name="Yandell M."/>
            <person name="Gundlach H."/>
            <person name="Mayer K.F."/>
            <person name="Schwartz D.C."/>
            <person name="Town C.D."/>
        </authorList>
    </citation>
    <scope>GENOME REANNOTATION</scope>
    <source>
        <strain evidence="6 7">cv. Jemalong A17</strain>
    </source>
</reference>
<organism evidence="5 7">
    <name type="scientific">Medicago truncatula</name>
    <name type="common">Barrel medic</name>
    <name type="synonym">Medicago tribuloides</name>
    <dbReference type="NCBI Taxonomy" id="3880"/>
    <lineage>
        <taxon>Eukaryota</taxon>
        <taxon>Viridiplantae</taxon>
        <taxon>Streptophyta</taxon>
        <taxon>Embryophyta</taxon>
        <taxon>Tracheophyta</taxon>
        <taxon>Spermatophyta</taxon>
        <taxon>Magnoliopsida</taxon>
        <taxon>eudicotyledons</taxon>
        <taxon>Gunneridae</taxon>
        <taxon>Pentapetalae</taxon>
        <taxon>rosids</taxon>
        <taxon>fabids</taxon>
        <taxon>Fabales</taxon>
        <taxon>Fabaceae</taxon>
        <taxon>Papilionoideae</taxon>
        <taxon>50 kb inversion clade</taxon>
        <taxon>NPAAA clade</taxon>
        <taxon>Hologalegina</taxon>
        <taxon>IRL clade</taxon>
        <taxon>Trifolieae</taxon>
        <taxon>Medicago</taxon>
    </lineage>
</organism>
<dbReference type="InterPro" id="IPR032867">
    <property type="entry name" value="DYW_dom"/>
</dbReference>
<feature type="repeat" description="PPR" evidence="3">
    <location>
        <begin position="737"/>
        <end position="767"/>
    </location>
</feature>
<accession>G7JMF1</accession>
<evidence type="ECO:0000259" key="4">
    <source>
        <dbReference type="Pfam" id="PF14432"/>
    </source>
</evidence>
<dbReference type="PROSITE" id="PS51375">
    <property type="entry name" value="PPR"/>
    <property type="match status" value="7"/>
</dbReference>
<dbReference type="Pfam" id="PF14432">
    <property type="entry name" value="DYW_deaminase"/>
    <property type="match status" value="1"/>
</dbReference>
<sequence length="1183" mass="132588">MPLLSPSAPLCFSQLNNSLTTFSCNSFTPFLHRTVPICKARHIGGVYFRTESNVLHKYVSKCKESGRDLYTEEGTTSFDWGDEEEEEIDEDEGLPWEGAVIYKRNASILHLEYCTTLERLVKDFPNGAPVQISIDVTRKKKKLRLDGIIKTVLTLVCNRCCMPSAESIFSEFSLLLTEEPPVNEPETMDFGVIFGEDKIPTLGKSGDDDEDALIDLDDQLYFPPEEKQIDISKNIRDRVHLEITMNSVCDSGCTYRHHRKKSYQVENSSMFTFTTLSSVSKTIPTSSPYHTHKTTSNYTKKSHNRFIFFKQPRRTCLLHSTVCVSPSFTNTTHSVTQNQNAKINKFCEMGDLRNAIELLTKSKSYELGLNSYCSVLQLCAEKKSLEDGKRVHSVIISNGISIDEALGAKLVFMYVNCGDLVQGRKIFDKIMNDKVFLWNLLMSEYAKIGNFRESVSLFKKMQKLGVVGNCYTFTCVLKCFAALGKVKECKRVHGYVLKLGFGSNTAVVNSLIAAYFKFGGVESAHNLFDELSEPDVVSWNSMINGCVVNGFSGNGLEIFIQMLILGVEVDLTTLVSVLVAWANIGNLSLGRALHGFGVKACFSEEVVFSNTLLDMYSKCGNLNGATEVFVKMGDTTIVSWTSTIAAYVREGLYSDAIGLFDEMQSKGVRPDIYTVTSIVHACACSSSLDKGRDVHSYVIKNGMGSNLPVTNALINMYAKCGSVEEARLVFSKIPVKDIVSWNTMIGGYSQNSLPNEALELFLDMQKQFKPDDITMACVLPACAGLAALDKGREIHGHILRRGYFSDLHVACALVDMYAKCGLLVLAQLLFDMIPKKDLISWTVMIAGYGMHGFGNEAISTFNEMRIAGIEPDESSFSVILNACSHSGLLNEGWKFFNSMRNECGVEPKLEHYACVVDLLARMGNLSKAYKFIESMPIKPDTTIWGVLLSGCRIHHDVKLAEKVAEHIFELEPDNTRYYVVLANVYAEAEKWEEVKKLRKRMQKRGFKQNPGCSWIEVGGKFNIFVAGNSKHPQAKRIDVLLRKLTMQMQNEDYFSMFRYVLINEDDMEKEMIQCGHSEKSAMAFGILNLPPGRTVRVSKNQRVCGDCHEMGKFMSKTTKREIVLRDSNRFHHFKDGLCSCRDAFIAAMAGFDESRESASSIGCFLDSKFHFCQCLPLIMRMDS</sequence>
<evidence type="ECO:0000313" key="5">
    <source>
        <dbReference type="EMBL" id="AES90205.1"/>
    </source>
</evidence>
<feature type="repeat" description="PPR" evidence="3">
    <location>
        <begin position="636"/>
        <end position="670"/>
    </location>
</feature>
<reference evidence="6" key="3">
    <citation type="submission" date="2015-04" db="UniProtKB">
        <authorList>
            <consortium name="EnsemblPlants"/>
        </authorList>
    </citation>
    <scope>IDENTIFICATION</scope>
    <source>
        <strain evidence="6">cv. Jemalong A17</strain>
    </source>
</reference>
<proteinExistence type="inferred from homology"/>
<dbReference type="InterPro" id="IPR003772">
    <property type="entry name" value="YceD"/>
</dbReference>
<feature type="repeat" description="PPR" evidence="3">
    <location>
        <begin position="872"/>
        <end position="907"/>
    </location>
</feature>
<dbReference type="GO" id="GO:0009507">
    <property type="term" value="C:chloroplast"/>
    <property type="evidence" value="ECO:0000318"/>
    <property type="project" value="GO_Central"/>
</dbReference>
<dbReference type="Pfam" id="PF01535">
    <property type="entry name" value="PPR"/>
    <property type="match status" value="4"/>
</dbReference>
<dbReference type="InterPro" id="IPR046848">
    <property type="entry name" value="E_motif"/>
</dbReference>
<keyword evidence="7" id="KW-1185">Reference proteome</keyword>
<dbReference type="eggNOG" id="KOG4197">
    <property type="taxonomic scope" value="Eukaryota"/>
</dbReference>
<feature type="repeat" description="PPR" evidence="3">
    <location>
        <begin position="535"/>
        <end position="569"/>
    </location>
</feature>
<evidence type="ECO:0000256" key="2">
    <source>
        <dbReference type="ARBA" id="ARBA00022737"/>
    </source>
</evidence>
<dbReference type="EMBL" id="CM001220">
    <property type="protein sequence ID" value="AES90205.1"/>
    <property type="molecule type" value="Genomic_DNA"/>
</dbReference>
<dbReference type="FunFam" id="1.25.40.10:FF:000073">
    <property type="entry name" value="Pentatricopeptide repeat-containing protein chloroplastic"/>
    <property type="match status" value="1"/>
</dbReference>
<keyword evidence="2" id="KW-0677">Repeat</keyword>
<dbReference type="GO" id="GO:0008270">
    <property type="term" value="F:zinc ion binding"/>
    <property type="evidence" value="ECO:0007669"/>
    <property type="project" value="InterPro"/>
</dbReference>
<evidence type="ECO:0000256" key="1">
    <source>
        <dbReference type="ARBA" id="ARBA00006643"/>
    </source>
</evidence>
<dbReference type="GO" id="GO:0003729">
    <property type="term" value="F:mRNA binding"/>
    <property type="evidence" value="ECO:0007669"/>
    <property type="project" value="UniProtKB-ARBA"/>
</dbReference>
<dbReference type="InterPro" id="IPR046960">
    <property type="entry name" value="PPR_At4g14850-like_plant"/>
</dbReference>
<dbReference type="Pfam" id="PF13041">
    <property type="entry name" value="PPR_2"/>
    <property type="match status" value="4"/>
</dbReference>
<dbReference type="Proteomes" id="UP000002051">
    <property type="component" value="Chromosome 4"/>
</dbReference>